<evidence type="ECO:0000256" key="1">
    <source>
        <dbReference type="SAM" id="MobiDB-lite"/>
    </source>
</evidence>
<evidence type="ECO:0008006" key="4">
    <source>
        <dbReference type="Google" id="ProtNLM"/>
    </source>
</evidence>
<dbReference type="EMBL" id="FO704551">
    <property type="protein sequence ID" value="CDG19756.1"/>
    <property type="molecule type" value="Genomic_DNA"/>
</dbReference>
<sequence length="78" mass="8665">MNTPAYRRHDISDHIWNLLGPHLPGRKGVWEALLEHLISEPDFEWLMMDASHIKVHPHVAGAKGGESGYGTDKNIGGV</sequence>
<evidence type="ECO:0000313" key="3">
    <source>
        <dbReference type="Proteomes" id="UP000032735"/>
    </source>
</evidence>
<dbReference type="AlphaFoldDB" id="A0A068QYQ3"/>
<gene>
    <name evidence="2" type="ORF">XPG1_0101</name>
</gene>
<protein>
    <recommendedName>
        <fullName evidence="4">Transposase</fullName>
    </recommendedName>
</protein>
<proteinExistence type="predicted"/>
<accession>A0A068QYQ3</accession>
<dbReference type="Proteomes" id="UP000032735">
    <property type="component" value="Chromosome"/>
</dbReference>
<name>A0A068QYQ3_9GAMM</name>
<keyword evidence="3" id="KW-1185">Reference proteome</keyword>
<feature type="region of interest" description="Disordered" evidence="1">
    <location>
        <begin position="59"/>
        <end position="78"/>
    </location>
</feature>
<reference evidence="2 3" key="1">
    <citation type="submission" date="2013-07" db="EMBL/GenBank/DDBJ databases">
        <authorList>
            <person name="Genoscope - CEA"/>
        </authorList>
    </citation>
    <scope>NUCLEOTIDE SEQUENCE [LARGE SCALE GENOMIC DNA]</scope>
    <source>
        <strain evidence="2 3">G6</strain>
    </source>
</reference>
<evidence type="ECO:0000313" key="2">
    <source>
        <dbReference type="EMBL" id="CDG19756.1"/>
    </source>
</evidence>
<dbReference type="KEGG" id="xpo:XPG1_0101"/>
<organism evidence="2 3">
    <name type="scientific">Xenorhabdus poinarii G6</name>
    <dbReference type="NCBI Taxonomy" id="1354304"/>
    <lineage>
        <taxon>Bacteria</taxon>
        <taxon>Pseudomonadati</taxon>
        <taxon>Pseudomonadota</taxon>
        <taxon>Gammaproteobacteria</taxon>
        <taxon>Enterobacterales</taxon>
        <taxon>Morganellaceae</taxon>
        <taxon>Xenorhabdus</taxon>
    </lineage>
</organism>
<dbReference type="HOGENOM" id="CLU_2621243_0_0_6"/>